<sequence>MMLPRLSRSRYGFTLVELLVVIAIIGVLIALLLPAVQQAREAARRNSCSNQMKQIGLALHNYHDTYKSFPYGSVHFTAQSNPVGWHYAILPFIEQNALYEQGDPSIAYNSGVNAPMREMRMEAYLCPSSSSKAEKADDNTAHFTTHYYGIMGPTGTNPQSGTNYKENTNGSHGGFSQEGIFYFNERRTFADLLDGTSNTFMVGEISWAERNGNSTRYRPWNRGGQLNQFMAPCKNVANPINSDYTALFNDMSYGSNHPGGCQFVMGDASVHFVPEVVDYNIYLSTASTSGSETKTIQNQ</sequence>
<keyword evidence="1" id="KW-0472">Membrane</keyword>
<dbReference type="EMBL" id="PUHY01000012">
    <property type="protein sequence ID" value="PQO32395.1"/>
    <property type="molecule type" value="Genomic_DNA"/>
</dbReference>
<feature type="transmembrane region" description="Helical" evidence="1">
    <location>
        <begin position="12"/>
        <end position="36"/>
    </location>
</feature>
<dbReference type="NCBIfam" id="TIGR04294">
    <property type="entry name" value="pre_pil_HX9DG"/>
    <property type="match status" value="1"/>
</dbReference>
<dbReference type="SUPFAM" id="SSF54523">
    <property type="entry name" value="Pili subunits"/>
    <property type="match status" value="1"/>
</dbReference>
<dbReference type="PANTHER" id="PTHR30093:SF2">
    <property type="entry name" value="TYPE II SECRETION SYSTEM PROTEIN H"/>
    <property type="match status" value="1"/>
</dbReference>
<keyword evidence="1" id="KW-0812">Transmembrane</keyword>
<dbReference type="InterPro" id="IPR027558">
    <property type="entry name" value="Pre_pil_HX9DG_C"/>
</dbReference>
<dbReference type="Gene3D" id="3.30.700.10">
    <property type="entry name" value="Glycoprotein, Type 4 Pilin"/>
    <property type="match status" value="1"/>
</dbReference>
<reference evidence="3 4" key="1">
    <citation type="submission" date="2018-02" db="EMBL/GenBank/DDBJ databases">
        <title>Comparative genomes isolates from brazilian mangrove.</title>
        <authorList>
            <person name="Araujo J.E."/>
            <person name="Taketani R.G."/>
            <person name="Silva M.C.P."/>
            <person name="Loureco M.V."/>
            <person name="Andreote F.D."/>
        </authorList>
    </citation>
    <scope>NUCLEOTIDE SEQUENCE [LARGE SCALE GENOMIC DNA]</scope>
    <source>
        <strain evidence="3 4">Hex-1 MGV</strain>
    </source>
</reference>
<dbReference type="Pfam" id="PF07596">
    <property type="entry name" value="SBP_bac_10"/>
    <property type="match status" value="1"/>
</dbReference>
<organism evidence="3 4">
    <name type="scientific">Blastopirellula marina</name>
    <dbReference type="NCBI Taxonomy" id="124"/>
    <lineage>
        <taxon>Bacteria</taxon>
        <taxon>Pseudomonadati</taxon>
        <taxon>Planctomycetota</taxon>
        <taxon>Planctomycetia</taxon>
        <taxon>Pirellulales</taxon>
        <taxon>Pirellulaceae</taxon>
        <taxon>Blastopirellula</taxon>
    </lineage>
</organism>
<evidence type="ECO:0000313" key="4">
    <source>
        <dbReference type="Proteomes" id="UP000238322"/>
    </source>
</evidence>
<dbReference type="Pfam" id="PF07963">
    <property type="entry name" value="N_methyl"/>
    <property type="match status" value="1"/>
</dbReference>
<evidence type="ECO:0000256" key="1">
    <source>
        <dbReference type="SAM" id="Phobius"/>
    </source>
</evidence>
<proteinExistence type="predicted"/>
<dbReference type="OrthoDB" id="255848at2"/>
<accession>A0A2S8FJP5</accession>
<evidence type="ECO:0000259" key="2">
    <source>
        <dbReference type="Pfam" id="PF07596"/>
    </source>
</evidence>
<dbReference type="InterPro" id="IPR012902">
    <property type="entry name" value="N_methyl_site"/>
</dbReference>
<dbReference type="InterPro" id="IPR045584">
    <property type="entry name" value="Pilin-like"/>
</dbReference>
<protein>
    <submittedName>
        <fullName evidence="3">Prepilin-type cleavage/methylation domain-containing protein</fullName>
    </submittedName>
</protein>
<dbReference type="Proteomes" id="UP000238322">
    <property type="component" value="Unassembled WGS sequence"/>
</dbReference>
<dbReference type="RefSeq" id="WP_105331408.1">
    <property type="nucleotide sequence ID" value="NZ_PUHY01000012.1"/>
</dbReference>
<dbReference type="AlphaFoldDB" id="A0A2S8FJP5"/>
<keyword evidence="1" id="KW-1133">Transmembrane helix</keyword>
<name>A0A2S8FJP5_9BACT</name>
<dbReference type="PANTHER" id="PTHR30093">
    <property type="entry name" value="GENERAL SECRETION PATHWAY PROTEIN G"/>
    <property type="match status" value="1"/>
</dbReference>
<gene>
    <name evidence="3" type="ORF">C5Y83_19420</name>
</gene>
<dbReference type="InterPro" id="IPR011453">
    <property type="entry name" value="DUF1559"/>
</dbReference>
<evidence type="ECO:0000313" key="3">
    <source>
        <dbReference type="EMBL" id="PQO32395.1"/>
    </source>
</evidence>
<feature type="domain" description="DUF1559" evidence="2">
    <location>
        <begin position="37"/>
        <end position="278"/>
    </location>
</feature>
<dbReference type="NCBIfam" id="TIGR02532">
    <property type="entry name" value="IV_pilin_GFxxxE"/>
    <property type="match status" value="1"/>
</dbReference>
<comment type="caution">
    <text evidence="3">The sequence shown here is derived from an EMBL/GenBank/DDBJ whole genome shotgun (WGS) entry which is preliminary data.</text>
</comment>